<dbReference type="InterPro" id="IPR044929">
    <property type="entry name" value="DNA/RNA_non-sp_Endonuclease_sf"/>
</dbReference>
<organism evidence="3 4">
    <name type="scientific">Sporosarcina psychrophila</name>
    <name type="common">Bacillus psychrophilus</name>
    <dbReference type="NCBI Taxonomy" id="1476"/>
    <lineage>
        <taxon>Bacteria</taxon>
        <taxon>Bacillati</taxon>
        <taxon>Bacillota</taxon>
        <taxon>Bacilli</taxon>
        <taxon>Bacillales</taxon>
        <taxon>Caryophanaceae</taxon>
        <taxon>Sporosarcina</taxon>
    </lineage>
</organism>
<protein>
    <recommendedName>
        <fullName evidence="2">LXG domain-containing protein</fullName>
    </recommendedName>
</protein>
<gene>
    <name evidence="3" type="ORF">ABIC55_004290</name>
</gene>
<evidence type="ECO:0000313" key="3">
    <source>
        <dbReference type="EMBL" id="MET3659170.1"/>
    </source>
</evidence>
<feature type="domain" description="LXG" evidence="2">
    <location>
        <begin position="1"/>
        <end position="179"/>
    </location>
</feature>
<comment type="caution">
    <text evidence="3">The sequence shown here is derived from an EMBL/GenBank/DDBJ whole genome shotgun (WGS) entry which is preliminary data.</text>
</comment>
<dbReference type="Pfam" id="PF04740">
    <property type="entry name" value="LXG"/>
    <property type="match status" value="1"/>
</dbReference>
<dbReference type="PROSITE" id="PS51756">
    <property type="entry name" value="LXG"/>
    <property type="match status" value="1"/>
</dbReference>
<dbReference type="Pfam" id="PF13930">
    <property type="entry name" value="Endonuclea_NS_2"/>
    <property type="match status" value="1"/>
</dbReference>
<reference evidence="3 4" key="1">
    <citation type="submission" date="2024-06" db="EMBL/GenBank/DDBJ databases">
        <title>Sorghum-associated microbial communities from plants grown in Nebraska, USA.</title>
        <authorList>
            <person name="Schachtman D."/>
        </authorList>
    </citation>
    <scope>NUCLEOTIDE SEQUENCE [LARGE SCALE GENOMIC DNA]</scope>
    <source>
        <strain evidence="3 4">1288</strain>
    </source>
</reference>
<accession>A0ABV2KEY0</accession>
<dbReference type="InterPro" id="IPR006829">
    <property type="entry name" value="LXG_dom"/>
</dbReference>
<keyword evidence="4" id="KW-1185">Reference proteome</keyword>
<dbReference type="Proteomes" id="UP001549104">
    <property type="component" value="Unassembled WGS sequence"/>
</dbReference>
<comment type="similarity">
    <text evidence="1">In the N-terminal section; belongs to the LXG family.</text>
</comment>
<dbReference type="InterPro" id="IPR044927">
    <property type="entry name" value="Endonuclea_NS_2"/>
</dbReference>
<evidence type="ECO:0000256" key="1">
    <source>
        <dbReference type="ARBA" id="ARBA00034117"/>
    </source>
</evidence>
<evidence type="ECO:0000259" key="2">
    <source>
        <dbReference type="PROSITE" id="PS51756"/>
    </source>
</evidence>
<sequence>MPPVPFTRNVIYHFFSEQFKQVLQQMEAALHSLEPDSSGYIVEQFFEGELEQGLTLIGHLTDSLTDEANSIMDQVSDIVGLPHLDDSGVQEGVIRSKRKRDDTVSQLYEFDATQTSALNPIEQDIQTMETWLQDLEGIFDSGLTDIHFQTENWGALTSKNTLKTDLVYRTTSIGGLSTILDIESQMTTMLQTFLAGTGPIQFGYGGFINIESPFVGTDMIALSCTRPEGNGTEQEKINVKKNSNILQDLADLGIGAVRSIPSFFTGDFGSKVMEEAGKIAPRQSKSFENMQRISNRTTNSALLGLPAQLEKNVTGVDSSFHSQRKFGEGGGTDVLADMLGYLVPGVGTVKAIRGTTLGAKGLTTGVSARNIKQLAKEGAAVGGVMSGVEVGGRELLNPEDTSWEQNALEIGLNVGAGAALDPLISLSVPIAKSVQKMLNDKSIINAVNQSSKTGEGIPIYQDVVNSSLGKIQNQLDFLTNTHYQLGTPNALTFNMPFAKTDIPTSIKSGDVDVKVEVKNVDVGGKGTGKGNIVNEVKEIDFGKHKIKGENGKKQLLPITKYVTNNNYKYTTDELGSIVNVNAPELVLKKADRNKYAQANVGGKDRLPDDDGGHLIGAQFNGPPDIDNLVPQNSQINRRGGVWYEMETEWANALKEIPPKKVSISIDPIYSNNSMRPDSFMVEYEIEGQFPVIREIANKSGG</sequence>
<name>A0ABV2KEY0_SPOPS</name>
<dbReference type="Gene3D" id="3.40.570.10">
    <property type="entry name" value="Extracellular Endonuclease, subunit A"/>
    <property type="match status" value="1"/>
</dbReference>
<proteinExistence type="inferred from homology"/>
<dbReference type="EMBL" id="JBEPME010000008">
    <property type="protein sequence ID" value="MET3659170.1"/>
    <property type="molecule type" value="Genomic_DNA"/>
</dbReference>
<evidence type="ECO:0000313" key="4">
    <source>
        <dbReference type="Proteomes" id="UP001549104"/>
    </source>
</evidence>